<dbReference type="RefSeq" id="WP_120545037.1">
    <property type="nucleotide sequence ID" value="NZ_RAVZ01000387.1"/>
</dbReference>
<name>A0A3A8I8I9_9BACT</name>
<evidence type="ECO:0000313" key="1">
    <source>
        <dbReference type="EMBL" id="RKG73993.1"/>
    </source>
</evidence>
<keyword evidence="2" id="KW-1185">Reference proteome</keyword>
<dbReference type="OrthoDB" id="277821at2"/>
<dbReference type="InterPro" id="IPR011473">
    <property type="entry name" value="DUF1579"/>
</dbReference>
<evidence type="ECO:0000313" key="2">
    <source>
        <dbReference type="Proteomes" id="UP000268094"/>
    </source>
</evidence>
<dbReference type="EMBL" id="RAVZ01000387">
    <property type="protein sequence ID" value="RKG73993.1"/>
    <property type="molecule type" value="Genomic_DNA"/>
</dbReference>
<protein>
    <submittedName>
        <fullName evidence="1">DUF1579 domain-containing protein</fullName>
    </submittedName>
</protein>
<reference evidence="2" key="1">
    <citation type="submission" date="2018-09" db="EMBL/GenBank/DDBJ databases">
        <authorList>
            <person name="Livingstone P.G."/>
            <person name="Whitworth D.E."/>
        </authorList>
    </citation>
    <scope>NUCLEOTIDE SEQUENCE [LARGE SCALE GENOMIC DNA]</scope>
    <source>
        <strain evidence="2">CA054A</strain>
    </source>
</reference>
<dbReference type="AlphaFoldDB" id="A0A3A8I8I9"/>
<gene>
    <name evidence="1" type="ORF">D7V88_35550</name>
</gene>
<dbReference type="Pfam" id="PF07617">
    <property type="entry name" value="DUF1579"/>
    <property type="match status" value="1"/>
</dbReference>
<comment type="caution">
    <text evidence="1">The sequence shown here is derived from an EMBL/GenBank/DDBJ whole genome shotgun (WGS) entry which is preliminary data.</text>
</comment>
<accession>A0A3A8I8I9</accession>
<sequence length="167" mass="18647">MSQDRLQQSQSPGGPHHFLSRLVGGWEGVARTWFEPDKLGDESPITGTIRSVLDGRFVVHEYTSSLGGKPLSGLATLGHHLDGRHFTMSWVDSFHMGSDIMTLLGEAGVSDRFSVLGSYFTGETTPRWGWRVDIEQPDPDSLVITHFNIQPDEAPQKAIEIQYRRRA</sequence>
<organism evidence="1 2">
    <name type="scientific">Corallococcus terminator</name>
    <dbReference type="NCBI Taxonomy" id="2316733"/>
    <lineage>
        <taxon>Bacteria</taxon>
        <taxon>Pseudomonadati</taxon>
        <taxon>Myxococcota</taxon>
        <taxon>Myxococcia</taxon>
        <taxon>Myxococcales</taxon>
        <taxon>Cystobacterineae</taxon>
        <taxon>Myxococcaceae</taxon>
        <taxon>Corallococcus</taxon>
    </lineage>
</organism>
<dbReference type="Proteomes" id="UP000268094">
    <property type="component" value="Unassembled WGS sequence"/>
</dbReference>
<proteinExistence type="predicted"/>